<dbReference type="InterPro" id="IPR018114">
    <property type="entry name" value="TRYPSIN_HIS"/>
</dbReference>
<dbReference type="InterPro" id="IPR043504">
    <property type="entry name" value="Peptidase_S1_PA_chymotrypsin"/>
</dbReference>
<reference evidence="2 3" key="1">
    <citation type="submission" date="2017-08" db="EMBL/GenBank/DDBJ databases">
        <title>Genome sequence of Streptomyces albireticuli NRRL B-1670.</title>
        <authorList>
            <person name="Graham D.E."/>
            <person name="Mahan K.M."/>
            <person name="Klingeman D.M."/>
            <person name="Hettich R.L."/>
            <person name="Parry R.J."/>
            <person name="Spain J.C."/>
        </authorList>
    </citation>
    <scope>NUCLEOTIDE SEQUENCE [LARGE SCALE GENOMIC DNA]</scope>
    <source>
        <strain evidence="2 3">NRRL B-1670</strain>
    </source>
</reference>
<sequence length="311" mass="33444">MTWKRGPTLNQTRRLRDRNRPAHRSLARVGISLLALISALSLPLADPVAHAAITPRDRPPATAVTNIEASSQPIAEQEAPQPYAGQVPVSWLTGMLVKSGGGQCSASVLASPSGTLIITAAHCVGRKDTYVGEEGRQWTFQLAKNVPSYPYPTTTWESRRAWVPPAFANVGENQFSDIAIIELERDSTGRTIQETARAGLTPELNARAPFRVLTQYGYPGWGSGRQWACRDGQIQRQAASRPDRRGTRLWSPNCALGPGASGGPWADPATMRVLGTTSTSAPRGGSLASDTTGPQFRNLWNRARAEASAAP</sequence>
<organism evidence="2 3">
    <name type="scientific">Streptomyces albireticuli</name>
    <dbReference type="NCBI Taxonomy" id="1940"/>
    <lineage>
        <taxon>Bacteria</taxon>
        <taxon>Bacillati</taxon>
        <taxon>Actinomycetota</taxon>
        <taxon>Actinomycetes</taxon>
        <taxon>Kitasatosporales</taxon>
        <taxon>Streptomycetaceae</taxon>
        <taxon>Streptomyces</taxon>
    </lineage>
</organism>
<dbReference type="Pfam" id="PF13365">
    <property type="entry name" value="Trypsin_2"/>
    <property type="match status" value="1"/>
</dbReference>
<accession>A0A2A2D7U2</accession>
<dbReference type="Proteomes" id="UP000218944">
    <property type="component" value="Unassembled WGS sequence"/>
</dbReference>
<evidence type="ECO:0000256" key="1">
    <source>
        <dbReference type="SAM" id="MobiDB-lite"/>
    </source>
</evidence>
<keyword evidence="3" id="KW-1185">Reference proteome</keyword>
<dbReference type="AlphaFoldDB" id="A0A2A2D7U2"/>
<evidence type="ECO:0008006" key="4">
    <source>
        <dbReference type="Google" id="ProtNLM"/>
    </source>
</evidence>
<dbReference type="EMBL" id="NSJV01000233">
    <property type="protein sequence ID" value="PAU48548.1"/>
    <property type="molecule type" value="Genomic_DNA"/>
</dbReference>
<proteinExistence type="predicted"/>
<evidence type="ECO:0000313" key="2">
    <source>
        <dbReference type="EMBL" id="PAU48548.1"/>
    </source>
</evidence>
<feature type="region of interest" description="Disordered" evidence="1">
    <location>
        <begin position="276"/>
        <end position="296"/>
    </location>
</feature>
<comment type="caution">
    <text evidence="2">The sequence shown here is derived from an EMBL/GenBank/DDBJ whole genome shotgun (WGS) entry which is preliminary data.</text>
</comment>
<dbReference type="InterPro" id="IPR009003">
    <property type="entry name" value="Peptidase_S1_PA"/>
</dbReference>
<protein>
    <recommendedName>
        <fullName evidence="4">Peptidase S1 domain-containing protein</fullName>
    </recommendedName>
</protein>
<dbReference type="SUPFAM" id="SSF50494">
    <property type="entry name" value="Trypsin-like serine proteases"/>
    <property type="match status" value="1"/>
</dbReference>
<name>A0A2A2D7U2_9ACTN</name>
<dbReference type="GO" id="GO:0004252">
    <property type="term" value="F:serine-type endopeptidase activity"/>
    <property type="evidence" value="ECO:0007669"/>
    <property type="project" value="InterPro"/>
</dbReference>
<evidence type="ECO:0000313" key="3">
    <source>
        <dbReference type="Proteomes" id="UP000218944"/>
    </source>
</evidence>
<gene>
    <name evidence="2" type="ORF">CK936_12650</name>
</gene>
<dbReference type="RefSeq" id="WP_095581067.1">
    <property type="nucleotide sequence ID" value="NZ_JAJQQQ010000031.1"/>
</dbReference>
<dbReference type="PROSITE" id="PS00134">
    <property type="entry name" value="TRYPSIN_HIS"/>
    <property type="match status" value="1"/>
</dbReference>
<dbReference type="Gene3D" id="2.40.10.10">
    <property type="entry name" value="Trypsin-like serine proteases"/>
    <property type="match status" value="2"/>
</dbReference>
<feature type="region of interest" description="Disordered" evidence="1">
    <location>
        <begin position="1"/>
        <end position="21"/>
    </location>
</feature>
<dbReference type="GO" id="GO:0006508">
    <property type="term" value="P:proteolysis"/>
    <property type="evidence" value="ECO:0007669"/>
    <property type="project" value="InterPro"/>
</dbReference>